<dbReference type="EC" id="5.4.99.12" evidence="4"/>
<feature type="domain" description="Pseudouridine synthase I TruA alpha/beta" evidence="8">
    <location>
        <begin position="16"/>
        <end position="112"/>
    </location>
</feature>
<evidence type="ECO:0000256" key="3">
    <source>
        <dbReference type="ARBA" id="ARBA00023235"/>
    </source>
</evidence>
<keyword evidence="3 4" id="KW-0413">Isomerase</keyword>
<gene>
    <name evidence="4" type="primary">truA</name>
    <name evidence="9" type="ORF">DCF25_04140</name>
</gene>
<comment type="catalytic activity">
    <reaction evidence="4 7">
        <text>uridine(38/39/40) in tRNA = pseudouridine(38/39/40) in tRNA</text>
        <dbReference type="Rhea" id="RHEA:22376"/>
        <dbReference type="Rhea" id="RHEA-COMP:10085"/>
        <dbReference type="Rhea" id="RHEA-COMP:10087"/>
        <dbReference type="ChEBI" id="CHEBI:65314"/>
        <dbReference type="ChEBI" id="CHEBI:65315"/>
        <dbReference type="EC" id="5.4.99.12"/>
    </reaction>
</comment>
<comment type="similarity">
    <text evidence="1 4 7">Belongs to the tRNA pseudouridine synthase TruA family.</text>
</comment>
<dbReference type="Proteomes" id="UP000249354">
    <property type="component" value="Unassembled WGS sequence"/>
</dbReference>
<evidence type="ECO:0000256" key="2">
    <source>
        <dbReference type="ARBA" id="ARBA00022694"/>
    </source>
</evidence>
<reference evidence="9 10" key="2">
    <citation type="submission" date="2018-06" db="EMBL/GenBank/DDBJ databases">
        <title>Metagenomic assembly of (sub)arctic Cyanobacteria and their associated microbiome from non-axenic cultures.</title>
        <authorList>
            <person name="Baurain D."/>
        </authorList>
    </citation>
    <scope>NUCLEOTIDE SEQUENCE [LARGE SCALE GENOMIC DNA]</scope>
    <source>
        <strain evidence="9">ULC129bin1</strain>
    </source>
</reference>
<dbReference type="Gene3D" id="3.30.70.580">
    <property type="entry name" value="Pseudouridine synthase I, catalytic domain, N-terminal subdomain"/>
    <property type="match status" value="1"/>
</dbReference>
<dbReference type="InterPro" id="IPR020094">
    <property type="entry name" value="TruA/RsuA/RluB/E/F_N"/>
</dbReference>
<dbReference type="CDD" id="cd02570">
    <property type="entry name" value="PseudoU_synth_EcTruA"/>
    <property type="match status" value="1"/>
</dbReference>
<evidence type="ECO:0000256" key="5">
    <source>
        <dbReference type="PIRSR" id="PIRSR001430-1"/>
    </source>
</evidence>
<dbReference type="InterPro" id="IPR020097">
    <property type="entry name" value="PsdUridine_synth_TruA_a/b_dom"/>
</dbReference>
<comment type="caution">
    <text evidence="9">The sequence shown here is derived from an EMBL/GenBank/DDBJ whole genome shotgun (WGS) entry which is preliminary data.</text>
</comment>
<accession>A0A2W4WCW6</accession>
<feature type="domain" description="Pseudouridine synthase I TruA alpha/beta" evidence="8">
    <location>
        <begin position="154"/>
        <end position="254"/>
    </location>
</feature>
<evidence type="ECO:0000256" key="4">
    <source>
        <dbReference type="HAMAP-Rule" id="MF_00171"/>
    </source>
</evidence>
<dbReference type="HAMAP" id="MF_00171">
    <property type="entry name" value="TruA"/>
    <property type="match status" value="1"/>
</dbReference>
<dbReference type="GO" id="GO:0003723">
    <property type="term" value="F:RNA binding"/>
    <property type="evidence" value="ECO:0007669"/>
    <property type="project" value="InterPro"/>
</dbReference>
<evidence type="ECO:0000256" key="1">
    <source>
        <dbReference type="ARBA" id="ARBA00009375"/>
    </source>
</evidence>
<keyword evidence="2 4" id="KW-0819">tRNA processing</keyword>
<dbReference type="GO" id="GO:0031119">
    <property type="term" value="P:tRNA pseudouridine synthesis"/>
    <property type="evidence" value="ECO:0007669"/>
    <property type="project" value="UniProtKB-UniRule"/>
</dbReference>
<dbReference type="PANTHER" id="PTHR11142:SF0">
    <property type="entry name" value="TRNA PSEUDOURIDINE SYNTHASE-LIKE 1"/>
    <property type="match status" value="1"/>
</dbReference>
<dbReference type="InterPro" id="IPR001406">
    <property type="entry name" value="PsdUridine_synth_TruA"/>
</dbReference>
<dbReference type="InterPro" id="IPR020103">
    <property type="entry name" value="PsdUridine_synth_cat_dom_sf"/>
</dbReference>
<dbReference type="NCBIfam" id="TIGR00071">
    <property type="entry name" value="hisT_truA"/>
    <property type="match status" value="1"/>
</dbReference>
<feature type="binding site" evidence="4 6">
    <location>
        <position position="119"/>
    </location>
    <ligand>
        <name>substrate</name>
    </ligand>
</feature>
<protein>
    <recommendedName>
        <fullName evidence="4">tRNA pseudouridine synthase A</fullName>
        <ecNumber evidence="4">5.4.99.12</ecNumber>
    </recommendedName>
    <alternativeName>
        <fullName evidence="4">tRNA pseudouridine(38-40) synthase</fullName>
    </alternativeName>
    <alternativeName>
        <fullName evidence="4">tRNA pseudouridylate synthase I</fullName>
    </alternativeName>
    <alternativeName>
        <fullName evidence="4">tRNA-uridine isomerase I</fullName>
    </alternativeName>
</protein>
<comment type="function">
    <text evidence="4">Formation of pseudouridine at positions 38, 39 and 40 in the anticodon stem and loop of transfer RNAs.</text>
</comment>
<dbReference type="EMBL" id="QBMC01000015">
    <property type="protein sequence ID" value="PZO22011.1"/>
    <property type="molecule type" value="Genomic_DNA"/>
</dbReference>
<dbReference type="GO" id="GO:0160147">
    <property type="term" value="F:tRNA pseudouridine(38-40) synthase activity"/>
    <property type="evidence" value="ECO:0007669"/>
    <property type="project" value="UniProtKB-EC"/>
</dbReference>
<reference evidence="10" key="1">
    <citation type="submission" date="2018-04" db="EMBL/GenBank/DDBJ databases">
        <authorList>
            <person name="Cornet L."/>
        </authorList>
    </citation>
    <scope>NUCLEOTIDE SEQUENCE [LARGE SCALE GENOMIC DNA]</scope>
</reference>
<organism evidence="9 10">
    <name type="scientific">Leptolyngbya foveolarum</name>
    <dbReference type="NCBI Taxonomy" id="47253"/>
    <lineage>
        <taxon>Bacteria</taxon>
        <taxon>Bacillati</taxon>
        <taxon>Cyanobacteriota</taxon>
        <taxon>Cyanophyceae</taxon>
        <taxon>Leptolyngbyales</taxon>
        <taxon>Leptolyngbyaceae</taxon>
        <taxon>Leptolyngbya group</taxon>
        <taxon>Leptolyngbya</taxon>
    </lineage>
</organism>
<proteinExistence type="inferred from homology"/>
<evidence type="ECO:0000256" key="6">
    <source>
        <dbReference type="PIRSR" id="PIRSR001430-2"/>
    </source>
</evidence>
<evidence type="ECO:0000313" key="9">
    <source>
        <dbReference type="EMBL" id="PZO22011.1"/>
    </source>
</evidence>
<sequence>MNLPKNKRQVHRVAMVVQYKGTAFHGWQRQRTERTVQSEIEDAIASITNNQPTVHGAGRTDTGVHAAAQVAHFVAPKVIPAERWAAILNDRLPEDIVIRASAAVADDWHAQFSAEWRRYRYTFYTGSYPNLFVAPYVWHYYYQPLDAALMDSALRPLLGYHNLAAFHRAGSDRAHSWVEVQAARCDRQGSFVQVELQAKGFLYGMVRLVTGLIVQVGQGQLQPAEFTHLWRQQRRDLVKYSAPPQGLCLLRVGYADFPFSPEAWVDTQPEFLLTSDFSNWRDPVSEAN</sequence>
<dbReference type="PANTHER" id="PTHR11142">
    <property type="entry name" value="PSEUDOURIDYLATE SYNTHASE"/>
    <property type="match status" value="1"/>
</dbReference>
<comment type="subunit">
    <text evidence="4">Homodimer.</text>
</comment>
<dbReference type="Pfam" id="PF01416">
    <property type="entry name" value="PseudoU_synth_1"/>
    <property type="match status" value="2"/>
</dbReference>
<dbReference type="AlphaFoldDB" id="A0A2W4WCW6"/>
<evidence type="ECO:0000259" key="8">
    <source>
        <dbReference type="Pfam" id="PF01416"/>
    </source>
</evidence>
<feature type="active site" description="Nucleophile" evidence="4 5">
    <location>
        <position position="61"/>
    </location>
</feature>
<dbReference type="InterPro" id="IPR020095">
    <property type="entry name" value="PsdUridine_synth_TruA_C"/>
</dbReference>
<dbReference type="FunFam" id="3.30.70.580:FF:000001">
    <property type="entry name" value="tRNA pseudouridine synthase A"/>
    <property type="match status" value="1"/>
</dbReference>
<evidence type="ECO:0000256" key="7">
    <source>
        <dbReference type="RuleBase" id="RU003792"/>
    </source>
</evidence>
<evidence type="ECO:0000313" key="10">
    <source>
        <dbReference type="Proteomes" id="UP000249354"/>
    </source>
</evidence>
<dbReference type="SUPFAM" id="SSF55120">
    <property type="entry name" value="Pseudouridine synthase"/>
    <property type="match status" value="1"/>
</dbReference>
<comment type="caution">
    <text evidence="4">Lacks conserved residue(s) required for the propagation of feature annotation.</text>
</comment>
<dbReference type="PIRSF" id="PIRSF001430">
    <property type="entry name" value="tRNA_psdUrid_synth"/>
    <property type="match status" value="1"/>
</dbReference>
<name>A0A2W4WCW6_9CYAN</name>
<dbReference type="Gene3D" id="3.30.70.660">
    <property type="entry name" value="Pseudouridine synthase I, catalytic domain, C-terminal subdomain"/>
    <property type="match status" value="1"/>
</dbReference>